<protein>
    <submittedName>
        <fullName evidence="2">Uncharacterized protein</fullName>
    </submittedName>
</protein>
<keyword evidence="3" id="KW-1185">Reference proteome</keyword>
<sequence length="279" mass="28507">MEQRLETLTAPPLRRAASSPGFGAAVLLAAAPASASAASEQFRCDPLTAEGYKATNFLNGLPDAAARTPEPGGRARRTGEVLDGIQLVGASPHSVGSDGIAGVTIPLRTSTRWTVARDGTGAAPPLVISKRILRAPQRGCCRRSRHTSASILPKSGSGWSAAGASGPAARPFPPARTADVGCAATDAKSRTGRPLPRSARPPAPHARPGTGTPAAPAAPCPPPSPVSPAAPNQTEDDKDVMRPVLIEAREPSSNSRAQSVEEVLSRYSQASAFMPGPSA</sequence>
<dbReference type="EMBL" id="BMNG01000027">
    <property type="protein sequence ID" value="GGO59145.1"/>
    <property type="molecule type" value="Genomic_DNA"/>
</dbReference>
<gene>
    <name evidence="2" type="ORF">GCM10012286_80070</name>
</gene>
<feature type="region of interest" description="Disordered" evidence="1">
    <location>
        <begin position="138"/>
        <end position="261"/>
    </location>
</feature>
<comment type="caution">
    <text evidence="2">The sequence shown here is derived from an EMBL/GenBank/DDBJ whole genome shotgun (WGS) entry which is preliminary data.</text>
</comment>
<proteinExistence type="predicted"/>
<evidence type="ECO:0000313" key="3">
    <source>
        <dbReference type="Proteomes" id="UP000656881"/>
    </source>
</evidence>
<dbReference type="Proteomes" id="UP000656881">
    <property type="component" value="Unassembled WGS sequence"/>
</dbReference>
<evidence type="ECO:0000256" key="1">
    <source>
        <dbReference type="SAM" id="MobiDB-lite"/>
    </source>
</evidence>
<accession>A0ABQ2MWP0</accession>
<feature type="compositionally biased region" description="Pro residues" evidence="1">
    <location>
        <begin position="216"/>
        <end position="228"/>
    </location>
</feature>
<organism evidence="2 3">
    <name type="scientific">Streptomyces lasiicapitis</name>
    <dbReference type="NCBI Taxonomy" id="1923961"/>
    <lineage>
        <taxon>Bacteria</taxon>
        <taxon>Bacillati</taxon>
        <taxon>Actinomycetota</taxon>
        <taxon>Actinomycetes</taxon>
        <taxon>Kitasatosporales</taxon>
        <taxon>Streptomycetaceae</taxon>
        <taxon>Streptomyces</taxon>
    </lineage>
</organism>
<feature type="compositionally biased region" description="Low complexity" evidence="1">
    <location>
        <begin position="155"/>
        <end position="169"/>
    </location>
</feature>
<reference evidence="3" key="1">
    <citation type="journal article" date="2019" name="Int. J. Syst. Evol. Microbiol.">
        <title>The Global Catalogue of Microorganisms (GCM) 10K type strain sequencing project: providing services to taxonomists for standard genome sequencing and annotation.</title>
        <authorList>
            <consortium name="The Broad Institute Genomics Platform"/>
            <consortium name="The Broad Institute Genome Sequencing Center for Infectious Disease"/>
            <person name="Wu L."/>
            <person name="Ma J."/>
        </authorList>
    </citation>
    <scope>NUCLEOTIDE SEQUENCE [LARGE SCALE GENOMIC DNA]</scope>
    <source>
        <strain evidence="3">CGMCC 4.7349</strain>
    </source>
</reference>
<evidence type="ECO:0000313" key="2">
    <source>
        <dbReference type="EMBL" id="GGO59145.1"/>
    </source>
</evidence>
<name>A0ABQ2MWP0_9ACTN</name>
<feature type="compositionally biased region" description="Low complexity" evidence="1">
    <location>
        <begin position="206"/>
        <end position="215"/>
    </location>
</feature>